<feature type="region of interest" description="Disordered" evidence="1">
    <location>
        <begin position="48"/>
        <end position="71"/>
    </location>
</feature>
<evidence type="ECO:0000313" key="2">
    <source>
        <dbReference type="EMBL" id="SCE99650.1"/>
    </source>
</evidence>
<protein>
    <submittedName>
        <fullName evidence="2">Uncharacterized protein</fullName>
    </submittedName>
</protein>
<evidence type="ECO:0000256" key="1">
    <source>
        <dbReference type="SAM" id="MobiDB-lite"/>
    </source>
</evidence>
<dbReference type="EMBL" id="LT607411">
    <property type="protein sequence ID" value="SCE99650.1"/>
    <property type="molecule type" value="Genomic_DNA"/>
</dbReference>
<proteinExistence type="predicted"/>
<accession>A0A1C4WTX6</accession>
<name>A0A1C4WTX6_MICVI</name>
<evidence type="ECO:0000313" key="3">
    <source>
        <dbReference type="Proteomes" id="UP000198242"/>
    </source>
</evidence>
<dbReference type="Proteomes" id="UP000198242">
    <property type="component" value="Chromosome I"/>
</dbReference>
<dbReference type="AlphaFoldDB" id="A0A1C4WTX6"/>
<gene>
    <name evidence="2" type="ORF">GA0074695_2748</name>
</gene>
<reference evidence="3" key="1">
    <citation type="submission" date="2016-06" db="EMBL/GenBank/DDBJ databases">
        <authorList>
            <person name="Varghese N."/>
            <person name="Submissions Spin"/>
        </authorList>
    </citation>
    <scope>NUCLEOTIDE SEQUENCE [LARGE SCALE GENOMIC DNA]</scope>
    <source>
        <strain evidence="3">DSM 43909</strain>
    </source>
</reference>
<organism evidence="2 3">
    <name type="scientific">Micromonospora viridifaciens</name>
    <dbReference type="NCBI Taxonomy" id="1881"/>
    <lineage>
        <taxon>Bacteria</taxon>
        <taxon>Bacillati</taxon>
        <taxon>Actinomycetota</taxon>
        <taxon>Actinomycetes</taxon>
        <taxon>Micromonosporales</taxon>
        <taxon>Micromonosporaceae</taxon>
        <taxon>Micromonospora</taxon>
    </lineage>
</organism>
<keyword evidence="3" id="KW-1185">Reference proteome</keyword>
<sequence>MRVQHAGRRPGHVLGGLSETGACSHFQIDSISLYTTSRDVTAVVDGPDRKLRRTGTQVPESMPLFGPPPDGWEVTDDRLTALAADQPYGLAAYDNARPTVGITADLAGLGPDEVLVGKTPSSYKKVTEREYRKRAKDVC</sequence>